<dbReference type="EMBL" id="KQ257460">
    <property type="protein sequence ID" value="KNC98473.1"/>
    <property type="molecule type" value="Genomic_DNA"/>
</dbReference>
<dbReference type="VEuPathDB" id="FungiDB:SPPG_06174"/>
<dbReference type="STRING" id="645134.A0A0L0HCI1"/>
<dbReference type="InterPro" id="IPR003131">
    <property type="entry name" value="T1-type_BTB"/>
</dbReference>
<dbReference type="RefSeq" id="XP_016606513.1">
    <property type="nucleotide sequence ID" value="XM_016754377.1"/>
</dbReference>
<accession>A0A0L0HCI1</accession>
<organism evidence="2 3">
    <name type="scientific">Spizellomyces punctatus (strain DAOM BR117)</name>
    <dbReference type="NCBI Taxonomy" id="645134"/>
    <lineage>
        <taxon>Eukaryota</taxon>
        <taxon>Fungi</taxon>
        <taxon>Fungi incertae sedis</taxon>
        <taxon>Chytridiomycota</taxon>
        <taxon>Chytridiomycota incertae sedis</taxon>
        <taxon>Chytridiomycetes</taxon>
        <taxon>Spizellomycetales</taxon>
        <taxon>Spizellomycetaceae</taxon>
        <taxon>Spizellomyces</taxon>
    </lineage>
</organism>
<proteinExistence type="predicted"/>
<name>A0A0L0HCI1_SPIPD</name>
<evidence type="ECO:0000259" key="1">
    <source>
        <dbReference type="SMART" id="SM00225"/>
    </source>
</evidence>
<dbReference type="Gene3D" id="3.30.710.10">
    <property type="entry name" value="Potassium Channel Kv1.1, Chain A"/>
    <property type="match status" value="1"/>
</dbReference>
<sequence length="219" mass="25209">MEAEASSAGKKRKHPDNDIITLNVGGSEYTTTVTTLTCRYPESFFATLARYHVEHEQPFRAAMKDNDGRLFLDADGPSFGMLLNFLRSGCMDLQQCQILETLRATADYYNLPEAVRQIDLEISRRDKISYLEEQTRSLRKQLKQLREYVEKIKPGKLVDPKFARMGEKVQSTLVRLSVQQPRCGKIVGIRQDEVWVQWEDRSVSICRLREKTGVGLKYV</sequence>
<dbReference type="InterPro" id="IPR011333">
    <property type="entry name" value="SKP1/BTB/POZ_sf"/>
</dbReference>
<dbReference type="AlphaFoldDB" id="A0A0L0HCI1"/>
<evidence type="ECO:0000313" key="3">
    <source>
        <dbReference type="Proteomes" id="UP000053201"/>
    </source>
</evidence>
<feature type="domain" description="BTB" evidence="1">
    <location>
        <begin position="18"/>
        <end position="126"/>
    </location>
</feature>
<dbReference type="GO" id="GO:0051260">
    <property type="term" value="P:protein homooligomerization"/>
    <property type="evidence" value="ECO:0007669"/>
    <property type="project" value="InterPro"/>
</dbReference>
<dbReference type="InterPro" id="IPR000210">
    <property type="entry name" value="BTB/POZ_dom"/>
</dbReference>
<evidence type="ECO:0000313" key="2">
    <source>
        <dbReference type="EMBL" id="KNC98473.1"/>
    </source>
</evidence>
<reference evidence="2 3" key="1">
    <citation type="submission" date="2009-08" db="EMBL/GenBank/DDBJ databases">
        <title>The Genome Sequence of Spizellomyces punctatus strain DAOM BR117.</title>
        <authorList>
            <consortium name="The Broad Institute Genome Sequencing Platform"/>
            <person name="Russ C."/>
            <person name="Cuomo C."/>
            <person name="Shea T."/>
            <person name="Young S.K."/>
            <person name="Zeng Q."/>
            <person name="Koehrsen M."/>
            <person name="Haas B."/>
            <person name="Borodovsky M."/>
            <person name="Guigo R."/>
            <person name="Alvarado L."/>
            <person name="Berlin A."/>
            <person name="Bochicchio J."/>
            <person name="Borenstein D."/>
            <person name="Chapman S."/>
            <person name="Chen Z."/>
            <person name="Engels R."/>
            <person name="Freedman E."/>
            <person name="Gellesch M."/>
            <person name="Goldberg J."/>
            <person name="Griggs A."/>
            <person name="Gujja S."/>
            <person name="Heiman D."/>
            <person name="Hepburn T."/>
            <person name="Howarth C."/>
            <person name="Jen D."/>
            <person name="Larson L."/>
            <person name="Lewis B."/>
            <person name="Mehta T."/>
            <person name="Park D."/>
            <person name="Pearson M."/>
            <person name="Roberts A."/>
            <person name="Saif S."/>
            <person name="Shenoy N."/>
            <person name="Sisk P."/>
            <person name="Stolte C."/>
            <person name="Sykes S."/>
            <person name="Thomson T."/>
            <person name="Walk T."/>
            <person name="White J."/>
            <person name="Yandava C."/>
            <person name="Burger G."/>
            <person name="Gray M.W."/>
            <person name="Holland P.W.H."/>
            <person name="King N."/>
            <person name="Lang F.B.F."/>
            <person name="Roger A.J."/>
            <person name="Ruiz-Trillo I."/>
            <person name="Lander E."/>
            <person name="Nusbaum C."/>
        </authorList>
    </citation>
    <scope>NUCLEOTIDE SEQUENCE [LARGE SCALE GENOMIC DNA]</scope>
    <source>
        <strain evidence="2 3">DAOM BR117</strain>
    </source>
</reference>
<dbReference type="SMART" id="SM00225">
    <property type="entry name" value="BTB"/>
    <property type="match status" value="1"/>
</dbReference>
<protein>
    <recommendedName>
        <fullName evidence="1">BTB domain-containing protein</fullName>
    </recommendedName>
</protein>
<dbReference type="PANTHER" id="PTHR14499:SF136">
    <property type="entry name" value="GH08630P"/>
    <property type="match status" value="1"/>
</dbReference>
<dbReference type="OrthoDB" id="6077599at2759"/>
<dbReference type="Proteomes" id="UP000053201">
    <property type="component" value="Unassembled WGS sequence"/>
</dbReference>
<gene>
    <name evidence="2" type="ORF">SPPG_06174</name>
</gene>
<dbReference type="PANTHER" id="PTHR14499">
    <property type="entry name" value="POTASSIUM CHANNEL TETRAMERIZATION DOMAIN-CONTAINING"/>
    <property type="match status" value="1"/>
</dbReference>
<dbReference type="eggNOG" id="KOG2723">
    <property type="taxonomic scope" value="Eukaryota"/>
</dbReference>
<keyword evidence="3" id="KW-1185">Reference proteome</keyword>
<dbReference type="SUPFAM" id="SSF54695">
    <property type="entry name" value="POZ domain"/>
    <property type="match status" value="1"/>
</dbReference>
<dbReference type="Pfam" id="PF02214">
    <property type="entry name" value="BTB_2"/>
    <property type="match status" value="1"/>
</dbReference>
<dbReference type="InParanoid" id="A0A0L0HCI1"/>
<dbReference type="GeneID" id="27689500"/>